<keyword evidence="2" id="KW-0472">Membrane</keyword>
<accession>A0A840EAK5</accession>
<dbReference type="Proteomes" id="UP000576209">
    <property type="component" value="Unassembled WGS sequence"/>
</dbReference>
<keyword evidence="4" id="KW-1185">Reference proteome</keyword>
<sequence length="83" mass="8858">MEPAPPPPNPTPQPSDSPSTTKALGDKAAETYEWWNNLATINAEDPFLVGFAKIGIRLLGIIVLFALSPVILLGLVIAFFAVL</sequence>
<feature type="compositionally biased region" description="Pro residues" evidence="1">
    <location>
        <begin position="1"/>
        <end position="15"/>
    </location>
</feature>
<feature type="region of interest" description="Disordered" evidence="1">
    <location>
        <begin position="1"/>
        <end position="23"/>
    </location>
</feature>
<gene>
    <name evidence="3" type="ORF">GGR28_000627</name>
</gene>
<dbReference type="EMBL" id="JACIFF010000001">
    <property type="protein sequence ID" value="MBB4078026.1"/>
    <property type="molecule type" value="Genomic_DNA"/>
</dbReference>
<proteinExistence type="predicted"/>
<evidence type="ECO:0000313" key="4">
    <source>
        <dbReference type="Proteomes" id="UP000576209"/>
    </source>
</evidence>
<dbReference type="AlphaFoldDB" id="A0A840EAK5"/>
<evidence type="ECO:0000256" key="1">
    <source>
        <dbReference type="SAM" id="MobiDB-lite"/>
    </source>
</evidence>
<protein>
    <submittedName>
        <fullName evidence="3">Uncharacterized protein</fullName>
    </submittedName>
</protein>
<keyword evidence="2" id="KW-1133">Transmembrane helix</keyword>
<dbReference type="RefSeq" id="WP_183494256.1">
    <property type="nucleotide sequence ID" value="NZ_JACIFF010000001.1"/>
</dbReference>
<feature type="transmembrane region" description="Helical" evidence="2">
    <location>
        <begin position="58"/>
        <end position="82"/>
    </location>
</feature>
<evidence type="ECO:0000256" key="2">
    <source>
        <dbReference type="SAM" id="Phobius"/>
    </source>
</evidence>
<reference evidence="3 4" key="1">
    <citation type="submission" date="2020-08" db="EMBL/GenBank/DDBJ databases">
        <title>Genomic Encyclopedia of Type Strains, Phase IV (KMG-IV): sequencing the most valuable type-strain genomes for metagenomic binning, comparative biology and taxonomic classification.</title>
        <authorList>
            <person name="Goeker M."/>
        </authorList>
    </citation>
    <scope>NUCLEOTIDE SEQUENCE [LARGE SCALE GENOMIC DNA]</scope>
    <source>
        <strain evidence="3 4">DSM 105137</strain>
    </source>
</reference>
<name>A0A840EAK5_9BACT</name>
<organism evidence="3 4">
    <name type="scientific">Neolewinella aquimaris</name>
    <dbReference type="NCBI Taxonomy" id="1835722"/>
    <lineage>
        <taxon>Bacteria</taxon>
        <taxon>Pseudomonadati</taxon>
        <taxon>Bacteroidota</taxon>
        <taxon>Saprospiria</taxon>
        <taxon>Saprospirales</taxon>
        <taxon>Lewinellaceae</taxon>
        <taxon>Neolewinella</taxon>
    </lineage>
</organism>
<keyword evidence="2" id="KW-0812">Transmembrane</keyword>
<evidence type="ECO:0000313" key="3">
    <source>
        <dbReference type="EMBL" id="MBB4078026.1"/>
    </source>
</evidence>
<comment type="caution">
    <text evidence="3">The sequence shown here is derived from an EMBL/GenBank/DDBJ whole genome shotgun (WGS) entry which is preliminary data.</text>
</comment>